<organism evidence="2">
    <name type="scientific">marine sediment metagenome</name>
    <dbReference type="NCBI Taxonomy" id="412755"/>
    <lineage>
        <taxon>unclassified sequences</taxon>
        <taxon>metagenomes</taxon>
        <taxon>ecological metagenomes</taxon>
    </lineage>
</organism>
<comment type="caution">
    <text evidence="2">The sequence shown here is derived from an EMBL/GenBank/DDBJ whole genome shotgun (WGS) entry which is preliminary data.</text>
</comment>
<protein>
    <submittedName>
        <fullName evidence="2">Uncharacterized protein</fullName>
    </submittedName>
</protein>
<feature type="compositionally biased region" description="Polar residues" evidence="1">
    <location>
        <begin position="91"/>
        <end position="100"/>
    </location>
</feature>
<sequence>MTDLKKAIEKLSGYKGPTLKTLIPKTRSINQILGIKKRKTEFHRIIIASQKILFKPHLKRKKRLHVRRFKVFKRKRQKIGDANTPIPPTTNLPSTPTVLSQPSHMLTSVEQVIHIKLSPNGKKELESAKDFDMRFYRSRMKDIADGMNVLYLALRATAAQLISRHVPKDTGDLRRSLLSSMSSKSTKFPPNKPRRENQLELHVGFYSDIPYLTYVNRPRVVINVRHHRNQGIISYRGGRHYLHDPTAKTKFMFTTKAAIRQAAKNLTKEFIRRLYIKWGYTRPYVKSLFRYPGMGRGI</sequence>
<gene>
    <name evidence="2" type="ORF">LCGC14_1343550</name>
</gene>
<reference evidence="2" key="1">
    <citation type="journal article" date="2015" name="Nature">
        <title>Complex archaea that bridge the gap between prokaryotes and eukaryotes.</title>
        <authorList>
            <person name="Spang A."/>
            <person name="Saw J.H."/>
            <person name="Jorgensen S.L."/>
            <person name="Zaremba-Niedzwiedzka K."/>
            <person name="Martijn J."/>
            <person name="Lind A.E."/>
            <person name="van Eijk R."/>
            <person name="Schleper C."/>
            <person name="Guy L."/>
            <person name="Ettema T.J."/>
        </authorList>
    </citation>
    <scope>NUCLEOTIDE SEQUENCE</scope>
</reference>
<dbReference type="AlphaFoldDB" id="A0A0F9MTU3"/>
<feature type="region of interest" description="Disordered" evidence="1">
    <location>
        <begin position="80"/>
        <end position="100"/>
    </location>
</feature>
<accession>A0A0F9MTU3</accession>
<proteinExistence type="predicted"/>
<name>A0A0F9MTU3_9ZZZZ</name>
<evidence type="ECO:0000256" key="1">
    <source>
        <dbReference type="SAM" id="MobiDB-lite"/>
    </source>
</evidence>
<dbReference type="EMBL" id="LAZR01008238">
    <property type="protein sequence ID" value="KKM80070.1"/>
    <property type="molecule type" value="Genomic_DNA"/>
</dbReference>
<evidence type="ECO:0000313" key="2">
    <source>
        <dbReference type="EMBL" id="KKM80070.1"/>
    </source>
</evidence>